<dbReference type="GO" id="GO:0010008">
    <property type="term" value="C:endosome membrane"/>
    <property type="evidence" value="ECO:0007669"/>
    <property type="project" value="UniProtKB-SubCell"/>
</dbReference>
<keyword evidence="9 13" id="KW-1133">Transmembrane helix</keyword>
<dbReference type="GO" id="GO:0033619">
    <property type="term" value="P:membrane protein proteolysis"/>
    <property type="evidence" value="ECO:0007669"/>
    <property type="project" value="TreeGrafter"/>
</dbReference>
<evidence type="ECO:0000256" key="11">
    <source>
        <dbReference type="ARBA" id="ARBA00023180"/>
    </source>
</evidence>
<dbReference type="PANTHER" id="PTHR12174:SF90">
    <property type="entry name" value="SIGNAL PEPTIDE PEPTIDASE-LIKE 3"/>
    <property type="match status" value="1"/>
</dbReference>
<evidence type="ECO:0000256" key="6">
    <source>
        <dbReference type="ARBA" id="ARBA00022729"/>
    </source>
</evidence>
<evidence type="ECO:0000256" key="12">
    <source>
        <dbReference type="SAM" id="MobiDB-lite"/>
    </source>
</evidence>
<dbReference type="GO" id="GO:0098554">
    <property type="term" value="C:cytoplasmic side of endoplasmic reticulum membrane"/>
    <property type="evidence" value="ECO:0007669"/>
    <property type="project" value="TreeGrafter"/>
</dbReference>
<evidence type="ECO:0000256" key="5">
    <source>
        <dbReference type="ARBA" id="ARBA00022692"/>
    </source>
</evidence>
<feature type="transmembrane region" description="Helical" evidence="13">
    <location>
        <begin position="249"/>
        <end position="271"/>
    </location>
</feature>
<comment type="function">
    <text evidence="1">Intramembrane-cleaving aspartic protease (I-CLiP) that cleaves type II membrane signal peptides in the hydrophobic plane of the membrane.</text>
</comment>
<gene>
    <name evidence="17" type="ORF">L1049_016273</name>
</gene>
<keyword evidence="10 13" id="KW-0472">Membrane</keyword>
<dbReference type="SUPFAM" id="SSF52025">
    <property type="entry name" value="PA domain"/>
    <property type="match status" value="1"/>
</dbReference>
<evidence type="ECO:0000259" key="15">
    <source>
        <dbReference type="Pfam" id="PF02225"/>
    </source>
</evidence>
<dbReference type="FunFam" id="3.50.30.30:FF:000007">
    <property type="entry name" value="Signal peptide peptidase-like 3"/>
    <property type="match status" value="1"/>
</dbReference>
<feature type="chain" id="PRO_5042997669" description="PA domain-containing protein" evidence="14">
    <location>
        <begin position="25"/>
        <end position="540"/>
    </location>
</feature>
<organism evidence="17 18">
    <name type="scientific">Liquidambar formosana</name>
    <name type="common">Formosan gum</name>
    <dbReference type="NCBI Taxonomy" id="63359"/>
    <lineage>
        <taxon>Eukaryota</taxon>
        <taxon>Viridiplantae</taxon>
        <taxon>Streptophyta</taxon>
        <taxon>Embryophyta</taxon>
        <taxon>Tracheophyta</taxon>
        <taxon>Spermatophyta</taxon>
        <taxon>Magnoliopsida</taxon>
        <taxon>eudicotyledons</taxon>
        <taxon>Gunneridae</taxon>
        <taxon>Pentapetalae</taxon>
        <taxon>Saxifragales</taxon>
        <taxon>Altingiaceae</taxon>
        <taxon>Liquidambar</taxon>
    </lineage>
</organism>
<dbReference type="Pfam" id="PF02225">
    <property type="entry name" value="PA"/>
    <property type="match status" value="1"/>
</dbReference>
<dbReference type="Gene3D" id="3.50.30.30">
    <property type="match status" value="1"/>
</dbReference>
<evidence type="ECO:0000256" key="4">
    <source>
        <dbReference type="ARBA" id="ARBA00022670"/>
    </source>
</evidence>
<dbReference type="GO" id="GO:0098553">
    <property type="term" value="C:lumenal side of endoplasmic reticulum membrane"/>
    <property type="evidence" value="ECO:0007669"/>
    <property type="project" value="TreeGrafter"/>
</dbReference>
<dbReference type="GO" id="GO:0005765">
    <property type="term" value="C:lysosomal membrane"/>
    <property type="evidence" value="ECO:0007669"/>
    <property type="project" value="TreeGrafter"/>
</dbReference>
<dbReference type="Proteomes" id="UP001415857">
    <property type="component" value="Unassembled WGS sequence"/>
</dbReference>
<feature type="transmembrane region" description="Helical" evidence="13">
    <location>
        <begin position="277"/>
        <end position="301"/>
    </location>
</feature>
<evidence type="ECO:0000313" key="18">
    <source>
        <dbReference type="Proteomes" id="UP001415857"/>
    </source>
</evidence>
<feature type="transmembrane region" description="Helical" evidence="13">
    <location>
        <begin position="192"/>
        <end position="211"/>
    </location>
</feature>
<keyword evidence="6 14" id="KW-0732">Signal</keyword>
<evidence type="ECO:0000313" key="17">
    <source>
        <dbReference type="EMBL" id="KAK9287831.1"/>
    </source>
</evidence>
<evidence type="ECO:0000256" key="10">
    <source>
        <dbReference type="ARBA" id="ARBA00023136"/>
    </source>
</evidence>
<feature type="transmembrane region" description="Helical" evidence="13">
    <location>
        <begin position="313"/>
        <end position="338"/>
    </location>
</feature>
<keyword evidence="11" id="KW-0325">Glycoprotein</keyword>
<dbReference type="EMBL" id="JBBPBK010000003">
    <property type="protein sequence ID" value="KAK9287831.1"/>
    <property type="molecule type" value="Genomic_DNA"/>
</dbReference>
<evidence type="ECO:0000259" key="16">
    <source>
        <dbReference type="Pfam" id="PF10551"/>
    </source>
</evidence>
<comment type="subcellular location">
    <subcellularLocation>
        <location evidence="2">Endosome membrane</location>
        <topology evidence="2">Multi-pass membrane protein</topology>
    </subcellularLocation>
</comment>
<name>A0AAP0X309_LIQFO</name>
<protein>
    <recommendedName>
        <fullName evidence="19">PA domain-containing protein</fullName>
    </recommendedName>
</protein>
<proteinExistence type="inferred from homology"/>
<dbReference type="Pfam" id="PF10551">
    <property type="entry name" value="MULE"/>
    <property type="match status" value="1"/>
</dbReference>
<dbReference type="InterPro" id="IPR003137">
    <property type="entry name" value="PA_domain"/>
</dbReference>
<keyword evidence="8" id="KW-0378">Hydrolase</keyword>
<dbReference type="InterPro" id="IPR046450">
    <property type="entry name" value="PA_dom_sf"/>
</dbReference>
<evidence type="ECO:0000256" key="2">
    <source>
        <dbReference type="ARBA" id="ARBA00004337"/>
    </source>
</evidence>
<accession>A0AAP0X309</accession>
<feature type="domain" description="MULE transposase" evidence="16">
    <location>
        <begin position="377"/>
        <end position="448"/>
    </location>
</feature>
<dbReference type="GO" id="GO:0042500">
    <property type="term" value="F:aspartic endopeptidase activity, intramembrane cleaving"/>
    <property type="evidence" value="ECO:0007669"/>
    <property type="project" value="InterPro"/>
</dbReference>
<dbReference type="AlphaFoldDB" id="A0AAP0X309"/>
<reference evidence="17 18" key="1">
    <citation type="journal article" date="2024" name="Plant J.">
        <title>Genome sequences and population genomics reveal climatic adaptation and genomic divergence between two closely related sweetgum species.</title>
        <authorList>
            <person name="Xu W.Q."/>
            <person name="Ren C.Q."/>
            <person name="Zhang X.Y."/>
            <person name="Comes H.P."/>
            <person name="Liu X.H."/>
            <person name="Li Y.G."/>
            <person name="Kettle C.J."/>
            <person name="Jalonen R."/>
            <person name="Gaisberger H."/>
            <person name="Ma Y.Z."/>
            <person name="Qiu Y.X."/>
        </authorList>
    </citation>
    <scope>NUCLEOTIDE SEQUENCE [LARGE SCALE GENOMIC DNA]</scope>
    <source>
        <strain evidence="17">Hangzhou</strain>
    </source>
</reference>
<keyword evidence="7" id="KW-0967">Endosome</keyword>
<dbReference type="InterPro" id="IPR007369">
    <property type="entry name" value="Peptidase_A22B_SPP"/>
</dbReference>
<feature type="transmembrane region" description="Helical" evidence="13">
    <location>
        <begin position="353"/>
        <end position="372"/>
    </location>
</feature>
<feature type="compositionally biased region" description="Basic residues" evidence="12">
    <location>
        <begin position="511"/>
        <end position="522"/>
    </location>
</feature>
<evidence type="ECO:0000256" key="14">
    <source>
        <dbReference type="SAM" id="SignalP"/>
    </source>
</evidence>
<evidence type="ECO:0000256" key="1">
    <source>
        <dbReference type="ARBA" id="ARBA00003012"/>
    </source>
</evidence>
<keyword evidence="4" id="KW-0645">Protease</keyword>
<evidence type="ECO:0000256" key="3">
    <source>
        <dbReference type="ARBA" id="ARBA00006859"/>
    </source>
</evidence>
<dbReference type="InterPro" id="IPR018289">
    <property type="entry name" value="MULE_transposase_dom"/>
</dbReference>
<keyword evidence="5 13" id="KW-0812">Transmembrane</keyword>
<dbReference type="GO" id="GO:0030660">
    <property type="term" value="C:Golgi-associated vesicle membrane"/>
    <property type="evidence" value="ECO:0007669"/>
    <property type="project" value="TreeGrafter"/>
</dbReference>
<feature type="region of interest" description="Disordered" evidence="12">
    <location>
        <begin position="503"/>
        <end position="540"/>
    </location>
</feature>
<feature type="signal peptide" evidence="14">
    <location>
        <begin position="1"/>
        <end position="24"/>
    </location>
</feature>
<evidence type="ECO:0000256" key="7">
    <source>
        <dbReference type="ARBA" id="ARBA00022753"/>
    </source>
</evidence>
<sequence length="540" mass="59717">MAFSARSLRLSAIFFFICVIFAAAEDVTLDDGQDSQDASPGCNNTYQLVKVKNWVNGIEGESLVGLSARFGASLPTRAEGPKLPAIFSKPSNSCSSSSSKLSGSVALSIRGDCGFTTKAEVAQQGGAVALLVINDEEELFKMVCEVNNTSVDITIPVVMIPKSGGEAINKSMADGKKVELLLSSPNRPDVDLSVIFLWLMAVGTIVCASLWPEITACEQTVERYNELSPKESSTAGTDKDDSEKEVLDISASGAIIFVIVASAVLVLLFYFMSAWFVWLLIVLFCIGGIEVHSSFINISFFKMQKCQRKTVNLAFLGEVSVLSLGVLLFCVAFAIFWVTNLQAPYAWVGQDILLLKCGLFYTLGLSMLVLNVDLHGNCGLYPLAFAIVENKTKESSSFFFHHLHTVLGNAQDMPLTFMTDRQKGLILAMKEVIPKASSRYYARHMLNNFKAKYPRFSLRKHFWRAVRAYNVVDFNSEMEIIKAINADAYKWLKKVPVSPWSRHAYDDRHGSKSRQSRTRSRRDKTVSPSTDPRFPSGTRI</sequence>
<dbReference type="Pfam" id="PF04258">
    <property type="entry name" value="Peptidase_A22B"/>
    <property type="match status" value="1"/>
</dbReference>
<evidence type="ECO:0000256" key="13">
    <source>
        <dbReference type="SAM" id="Phobius"/>
    </source>
</evidence>
<dbReference type="PANTHER" id="PTHR12174">
    <property type="entry name" value="SIGNAL PEPTIDE PEPTIDASE"/>
    <property type="match status" value="1"/>
</dbReference>
<comment type="caution">
    <text evidence="17">The sequence shown here is derived from an EMBL/GenBank/DDBJ whole genome shotgun (WGS) entry which is preliminary data.</text>
</comment>
<evidence type="ECO:0000256" key="8">
    <source>
        <dbReference type="ARBA" id="ARBA00022801"/>
    </source>
</evidence>
<evidence type="ECO:0008006" key="19">
    <source>
        <dbReference type="Google" id="ProtNLM"/>
    </source>
</evidence>
<evidence type="ECO:0000256" key="9">
    <source>
        <dbReference type="ARBA" id="ARBA00022989"/>
    </source>
</evidence>
<feature type="domain" description="PA" evidence="15">
    <location>
        <begin position="90"/>
        <end position="168"/>
    </location>
</feature>
<comment type="similarity">
    <text evidence="3">Belongs to the peptidase A22B family.</text>
</comment>
<keyword evidence="18" id="KW-1185">Reference proteome</keyword>